<dbReference type="EMBL" id="CP012673">
    <property type="protein sequence ID" value="AUX40821.1"/>
    <property type="molecule type" value="Genomic_DNA"/>
</dbReference>
<sequence>MRFSAHPADNARSPQGCLLKIPLFFSAVVAVLAALAPAGCDPIAEPRLCGEIPRGGCPIGRGGSCDDAVCHALYDCIDGAWTEALRCDRAGEAGQDAGAGGGPGGDCEVVGLDRAGEASGCEPALQEPDCPADAAETCAASACWTGCLDFFLCTEEGWRAVAYCDEAGRITVTP</sequence>
<name>A0A2L0END8_SORCE</name>
<evidence type="ECO:0000313" key="1">
    <source>
        <dbReference type="EMBL" id="AUX40821.1"/>
    </source>
</evidence>
<proteinExistence type="predicted"/>
<accession>A0A2L0END8</accession>
<evidence type="ECO:0000313" key="2">
    <source>
        <dbReference type="Proteomes" id="UP000238348"/>
    </source>
</evidence>
<dbReference type="AlphaFoldDB" id="A0A2L0END8"/>
<dbReference type="Proteomes" id="UP000238348">
    <property type="component" value="Chromosome"/>
</dbReference>
<organism evidence="1 2">
    <name type="scientific">Sorangium cellulosum</name>
    <name type="common">Polyangium cellulosum</name>
    <dbReference type="NCBI Taxonomy" id="56"/>
    <lineage>
        <taxon>Bacteria</taxon>
        <taxon>Pseudomonadati</taxon>
        <taxon>Myxococcota</taxon>
        <taxon>Polyangia</taxon>
        <taxon>Polyangiales</taxon>
        <taxon>Polyangiaceae</taxon>
        <taxon>Sorangium</taxon>
    </lineage>
</organism>
<reference evidence="1 2" key="1">
    <citation type="submission" date="2015-09" db="EMBL/GenBank/DDBJ databases">
        <title>Sorangium comparison.</title>
        <authorList>
            <person name="Zaburannyi N."/>
            <person name="Bunk B."/>
            <person name="Overmann J."/>
            <person name="Mueller R."/>
        </authorList>
    </citation>
    <scope>NUCLEOTIDE SEQUENCE [LARGE SCALE GENOMIC DNA]</scope>
    <source>
        <strain evidence="1 2">So ce26</strain>
    </source>
</reference>
<protein>
    <submittedName>
        <fullName evidence="1">Uncharacterized protein</fullName>
    </submittedName>
</protein>
<gene>
    <name evidence="1" type="ORF">SOCE26_022220</name>
</gene>